<proteinExistence type="predicted"/>
<gene>
    <name evidence="4" type="ORF">MGAL_10B089585</name>
</gene>
<evidence type="ECO:0000259" key="3">
    <source>
        <dbReference type="PROSITE" id="PS50119"/>
    </source>
</evidence>
<protein>
    <recommendedName>
        <fullName evidence="3">B box-type domain-containing protein</fullName>
    </recommendedName>
</protein>
<keyword evidence="1" id="KW-0863">Zinc-finger</keyword>
<dbReference type="EMBL" id="UYJE01000729">
    <property type="protein sequence ID" value="VDH95875.1"/>
    <property type="molecule type" value="Genomic_DNA"/>
</dbReference>
<dbReference type="SUPFAM" id="SSF57845">
    <property type="entry name" value="B-box zinc-binding domain"/>
    <property type="match status" value="1"/>
</dbReference>
<dbReference type="InterPro" id="IPR000315">
    <property type="entry name" value="Znf_B-box"/>
</dbReference>
<dbReference type="Pfam" id="PF00643">
    <property type="entry name" value="zf-B_box"/>
    <property type="match status" value="1"/>
</dbReference>
<dbReference type="Proteomes" id="UP000596742">
    <property type="component" value="Unassembled WGS sequence"/>
</dbReference>
<dbReference type="SMART" id="SM00336">
    <property type="entry name" value="BBOX"/>
    <property type="match status" value="2"/>
</dbReference>
<evidence type="ECO:0000313" key="5">
    <source>
        <dbReference type="Proteomes" id="UP000596742"/>
    </source>
</evidence>
<feature type="coiled-coil region" evidence="2">
    <location>
        <begin position="111"/>
        <end position="149"/>
    </location>
</feature>
<dbReference type="GO" id="GO:0008270">
    <property type="term" value="F:zinc ion binding"/>
    <property type="evidence" value="ECO:0007669"/>
    <property type="project" value="UniProtKB-KW"/>
</dbReference>
<dbReference type="Gene3D" id="3.30.160.60">
    <property type="entry name" value="Classic Zinc Finger"/>
    <property type="match status" value="1"/>
</dbReference>
<comment type="caution">
    <text evidence="4">The sequence shown here is derived from an EMBL/GenBank/DDBJ whole genome shotgun (WGS) entry which is preliminary data.</text>
</comment>
<dbReference type="PANTHER" id="PTHR25462:SF296">
    <property type="entry name" value="MEIOTIC P26, ISOFORM F"/>
    <property type="match status" value="1"/>
</dbReference>
<name>A0A8B6BW08_MYTGA</name>
<evidence type="ECO:0000313" key="4">
    <source>
        <dbReference type="EMBL" id="VDH95875.1"/>
    </source>
</evidence>
<sequence length="544" mass="61669">MASSPSGAQTVLVCEFCESETKIIGKCIDCCLLLCSKCSQKLHTKLKQALDHRIVELKDLKEQDKQEVPKSKLRATKCQIHKSQVYCLYCKTCEVFACPVCTASSHQNHNLAEIESTVKEKLNENEIIKKELEMSLSQKIEKIKEARSTKGFNLKEVKDEMTKEQDRLIFHIKNKTSSEVKALEKKWMVDDKALLEEETSLNVKLAELLENSKSIESEIEKGDIVHAVSLINITKTIQKTLRSNDCLDSDILLFDFIQGNVDLAKTHRLLGSLISFRKKKSFQSLSNPYCMALTNNGHIWISDGVQIIEYNSCDPIGIVGSIDYDCEEIRCSMSNEVFVLTEHEVMKIQASGKLKRIYDFSPCKSTTFHISKRNELTVNLESNKKYPSRIVVLTVDGKMKQEYNFSEPVILDCNSIVKTSDGLFCLISKETNDSEFRKVKMINTSREIIWEYPLNSSNMLSVDNFMPGEITESREGNLIMTEQTSSDLHILDKAGHVLKIVSTLQFGIINPSLIASDCNGNLWIMGKCYERGNNILFNLEITGF</sequence>
<accession>A0A8B6BW08</accession>
<evidence type="ECO:0000256" key="1">
    <source>
        <dbReference type="PROSITE-ProRule" id="PRU00024"/>
    </source>
</evidence>
<dbReference type="InterPro" id="IPR047153">
    <property type="entry name" value="TRIM45/56/19-like"/>
</dbReference>
<dbReference type="PANTHER" id="PTHR25462">
    <property type="entry name" value="BONUS, ISOFORM C-RELATED"/>
    <property type="match status" value="1"/>
</dbReference>
<feature type="domain" description="B box-type" evidence="3">
    <location>
        <begin position="73"/>
        <end position="114"/>
    </location>
</feature>
<reference evidence="4" key="1">
    <citation type="submission" date="2018-11" db="EMBL/GenBank/DDBJ databases">
        <authorList>
            <person name="Alioto T."/>
            <person name="Alioto T."/>
        </authorList>
    </citation>
    <scope>NUCLEOTIDE SEQUENCE</scope>
</reference>
<dbReference type="SUPFAM" id="SSF63829">
    <property type="entry name" value="Calcium-dependent phosphotriesterase"/>
    <property type="match status" value="1"/>
</dbReference>
<evidence type="ECO:0000256" key="2">
    <source>
        <dbReference type="SAM" id="Coils"/>
    </source>
</evidence>
<organism evidence="4 5">
    <name type="scientific">Mytilus galloprovincialis</name>
    <name type="common">Mediterranean mussel</name>
    <dbReference type="NCBI Taxonomy" id="29158"/>
    <lineage>
        <taxon>Eukaryota</taxon>
        <taxon>Metazoa</taxon>
        <taxon>Spiralia</taxon>
        <taxon>Lophotrochozoa</taxon>
        <taxon>Mollusca</taxon>
        <taxon>Bivalvia</taxon>
        <taxon>Autobranchia</taxon>
        <taxon>Pteriomorphia</taxon>
        <taxon>Mytilida</taxon>
        <taxon>Mytiloidea</taxon>
        <taxon>Mytilidae</taxon>
        <taxon>Mytilinae</taxon>
        <taxon>Mytilus</taxon>
    </lineage>
</organism>
<feature type="domain" description="B box-type" evidence="3">
    <location>
        <begin position="9"/>
        <end position="57"/>
    </location>
</feature>
<dbReference type="CDD" id="cd19757">
    <property type="entry name" value="Bbox1"/>
    <property type="match status" value="1"/>
</dbReference>
<dbReference type="PROSITE" id="PS50119">
    <property type="entry name" value="ZF_BBOX"/>
    <property type="match status" value="2"/>
</dbReference>
<keyword evidence="2" id="KW-0175">Coiled coil</keyword>
<keyword evidence="5" id="KW-1185">Reference proteome</keyword>
<keyword evidence="1" id="KW-0479">Metal-binding</keyword>
<keyword evidence="1" id="KW-0862">Zinc</keyword>
<dbReference type="AlphaFoldDB" id="A0A8B6BW08"/>
<dbReference type="OrthoDB" id="6114993at2759"/>